<feature type="compositionally biased region" description="Polar residues" evidence="11">
    <location>
        <begin position="527"/>
        <end position="536"/>
    </location>
</feature>
<dbReference type="GO" id="GO:0016485">
    <property type="term" value="P:protein processing"/>
    <property type="evidence" value="ECO:0007669"/>
    <property type="project" value="InterPro"/>
</dbReference>
<gene>
    <name evidence="12" type="ORF">Vretifemale_12242</name>
</gene>
<dbReference type="EMBL" id="BNCP01000026">
    <property type="protein sequence ID" value="GIL83412.1"/>
    <property type="molecule type" value="Genomic_DNA"/>
</dbReference>
<evidence type="ECO:0000256" key="2">
    <source>
        <dbReference type="ARBA" id="ARBA00022692"/>
    </source>
</evidence>
<feature type="transmembrane region" description="Helical" evidence="10">
    <location>
        <begin position="162"/>
        <end position="178"/>
    </location>
</feature>
<keyword evidence="6 10" id="KW-0333">Golgi apparatus</keyword>
<dbReference type="Proteomes" id="UP000747110">
    <property type="component" value="Unassembled WGS sequence"/>
</dbReference>
<feature type="compositionally biased region" description="Polar residues" evidence="11">
    <location>
        <begin position="430"/>
        <end position="455"/>
    </location>
</feature>
<dbReference type="GO" id="GO:0042500">
    <property type="term" value="F:aspartic endopeptidase activity, intramembrane cleaving"/>
    <property type="evidence" value="ECO:0007669"/>
    <property type="project" value="InterPro"/>
</dbReference>
<keyword evidence="7 10" id="KW-0472">Membrane</keyword>
<feature type="transmembrane region" description="Helical" evidence="10">
    <location>
        <begin position="132"/>
        <end position="155"/>
    </location>
</feature>
<reference evidence="12" key="1">
    <citation type="journal article" date="2021" name="Proc. Natl. Acad. Sci. U.S.A.">
        <title>Three genomes in the algal genus Volvox reveal the fate of a haploid sex-determining region after a transition to homothallism.</title>
        <authorList>
            <person name="Yamamoto K."/>
            <person name="Hamaji T."/>
            <person name="Kawai-Toyooka H."/>
            <person name="Matsuzaki R."/>
            <person name="Takahashi F."/>
            <person name="Nishimura Y."/>
            <person name="Kawachi M."/>
            <person name="Noguchi H."/>
            <person name="Minakuchi Y."/>
            <person name="Umen J.G."/>
            <person name="Toyoda A."/>
            <person name="Nozaki H."/>
        </authorList>
    </citation>
    <scope>NUCLEOTIDE SEQUENCE</scope>
    <source>
        <strain evidence="12">NIES-3786</strain>
    </source>
</reference>
<organism evidence="12 13">
    <name type="scientific">Volvox reticuliferus</name>
    <dbReference type="NCBI Taxonomy" id="1737510"/>
    <lineage>
        <taxon>Eukaryota</taxon>
        <taxon>Viridiplantae</taxon>
        <taxon>Chlorophyta</taxon>
        <taxon>core chlorophytes</taxon>
        <taxon>Chlorophyceae</taxon>
        <taxon>CS clade</taxon>
        <taxon>Chlamydomonadales</taxon>
        <taxon>Volvocaceae</taxon>
        <taxon>Volvox</taxon>
    </lineage>
</organism>
<feature type="region of interest" description="Disordered" evidence="11">
    <location>
        <begin position="607"/>
        <end position="651"/>
    </location>
</feature>
<keyword evidence="2 10" id="KW-0812">Transmembrane</keyword>
<comment type="domain">
    <text evidence="10">The PAL motif is required for normal active site conformation.</text>
</comment>
<dbReference type="PANTHER" id="PTHR10202:SF13">
    <property type="entry name" value="PRESENILIN HOMOLOG"/>
    <property type="match status" value="1"/>
</dbReference>
<accession>A0A8J4CNG9</accession>
<keyword evidence="3 10" id="KW-0256">Endoplasmic reticulum</keyword>
<evidence type="ECO:0000313" key="13">
    <source>
        <dbReference type="Proteomes" id="UP000747110"/>
    </source>
</evidence>
<dbReference type="AlphaFoldDB" id="A0A8J4CNG9"/>
<dbReference type="OrthoDB" id="20287at2759"/>
<dbReference type="GO" id="GO:0005789">
    <property type="term" value="C:endoplasmic reticulum membrane"/>
    <property type="evidence" value="ECO:0007669"/>
    <property type="project" value="UniProtKB-SubCell"/>
</dbReference>
<evidence type="ECO:0000256" key="8">
    <source>
        <dbReference type="ARBA" id="ARBA00059584"/>
    </source>
</evidence>
<evidence type="ECO:0000256" key="7">
    <source>
        <dbReference type="ARBA" id="ARBA00023136"/>
    </source>
</evidence>
<feature type="compositionally biased region" description="Low complexity" evidence="11">
    <location>
        <begin position="262"/>
        <end position="276"/>
    </location>
</feature>
<keyword evidence="10" id="KW-0378">Hydrolase</keyword>
<evidence type="ECO:0000313" key="12">
    <source>
        <dbReference type="EMBL" id="GIL83412.1"/>
    </source>
</evidence>
<feature type="transmembrane region" description="Helical" evidence="10">
    <location>
        <begin position="690"/>
        <end position="710"/>
    </location>
</feature>
<dbReference type="SMART" id="SM00730">
    <property type="entry name" value="PSN"/>
    <property type="match status" value="1"/>
</dbReference>
<comment type="subcellular location">
    <subcellularLocation>
        <location evidence="10">Endoplasmic reticulum membrane</location>
        <topology evidence="10">Multi-pass membrane protein</topology>
    </subcellularLocation>
    <subcellularLocation>
        <location evidence="10">Golgi apparatus membrane</location>
        <topology evidence="10">Multi-pass membrane protein</topology>
    </subcellularLocation>
</comment>
<feature type="transmembrane region" description="Helical" evidence="10">
    <location>
        <begin position="98"/>
        <end position="120"/>
    </location>
</feature>
<dbReference type="PRINTS" id="PR01072">
    <property type="entry name" value="PRESENILIN"/>
</dbReference>
<proteinExistence type="inferred from homology"/>
<comment type="similarity">
    <text evidence="1 10">Belongs to the peptidase A22A family.</text>
</comment>
<evidence type="ECO:0000256" key="5">
    <source>
        <dbReference type="ARBA" id="ARBA00022989"/>
    </source>
</evidence>
<keyword evidence="5 10" id="KW-1133">Transmembrane helix</keyword>
<dbReference type="Gene3D" id="1.10.472.100">
    <property type="entry name" value="Presenilin"/>
    <property type="match status" value="1"/>
</dbReference>
<feature type="compositionally biased region" description="Gly residues" evidence="11">
    <location>
        <begin position="338"/>
        <end position="349"/>
    </location>
</feature>
<evidence type="ECO:0000256" key="11">
    <source>
        <dbReference type="SAM" id="MobiDB-lite"/>
    </source>
</evidence>
<dbReference type="EC" id="3.4.23.-" evidence="10"/>
<feature type="transmembrane region" description="Helical" evidence="10">
    <location>
        <begin position="716"/>
        <end position="735"/>
    </location>
</feature>
<dbReference type="PANTHER" id="PTHR10202">
    <property type="entry name" value="PRESENILIN"/>
    <property type="match status" value="1"/>
</dbReference>
<feature type="compositionally biased region" description="Low complexity" evidence="11">
    <location>
        <begin position="460"/>
        <end position="477"/>
    </location>
</feature>
<protein>
    <recommendedName>
        <fullName evidence="10">Presenilin</fullName>
        <ecNumber evidence="10">3.4.23.-</ecNumber>
    </recommendedName>
</protein>
<comment type="function">
    <text evidence="8 10">Probable subunit of the gamma-secretase complex, an endoprotease complex that catalyzes the intramembrane cleavage of integral membrane proteins such as Notch receptors.</text>
</comment>
<dbReference type="GO" id="GO:0005798">
    <property type="term" value="C:Golgi-associated vesicle"/>
    <property type="evidence" value="ECO:0007669"/>
    <property type="project" value="UniProtKB-ARBA"/>
</dbReference>
<dbReference type="InterPro" id="IPR001108">
    <property type="entry name" value="Peptidase_A22A"/>
</dbReference>
<dbReference type="GO" id="GO:0000139">
    <property type="term" value="C:Golgi membrane"/>
    <property type="evidence" value="ECO:0007669"/>
    <property type="project" value="UniProtKB-SubCell"/>
</dbReference>
<evidence type="ECO:0000256" key="9">
    <source>
        <dbReference type="ARBA" id="ARBA00062638"/>
    </source>
</evidence>
<evidence type="ECO:0000256" key="4">
    <source>
        <dbReference type="ARBA" id="ARBA00022976"/>
    </source>
</evidence>
<dbReference type="GO" id="GO:0007219">
    <property type="term" value="P:Notch signaling pathway"/>
    <property type="evidence" value="ECO:0007669"/>
    <property type="project" value="UniProtKB-KW"/>
</dbReference>
<dbReference type="Pfam" id="PF01080">
    <property type="entry name" value="Presenilin"/>
    <property type="match status" value="2"/>
</dbReference>
<dbReference type="GO" id="GO:0070765">
    <property type="term" value="C:gamma-secretase complex"/>
    <property type="evidence" value="ECO:0007669"/>
    <property type="project" value="TreeGrafter"/>
</dbReference>
<evidence type="ECO:0000256" key="1">
    <source>
        <dbReference type="ARBA" id="ARBA00008604"/>
    </source>
</evidence>
<comment type="caution">
    <text evidence="12">The sequence shown here is derived from an EMBL/GenBank/DDBJ whole genome shotgun (WGS) entry which is preliminary data.</text>
</comment>
<keyword evidence="13" id="KW-1185">Reference proteome</keyword>
<evidence type="ECO:0000256" key="10">
    <source>
        <dbReference type="RuleBase" id="RU361148"/>
    </source>
</evidence>
<comment type="subunit">
    <text evidence="9">Homodimer. Probable component of the gamma-secretase complex, a complex composed of a presenilin homodimer, nicastrin, APH1 and PEN2.</text>
</comment>
<feature type="region of interest" description="Disordered" evidence="11">
    <location>
        <begin position="242"/>
        <end position="563"/>
    </location>
</feature>
<name>A0A8J4CNG9_9CHLO</name>
<keyword evidence="10" id="KW-0645">Protease</keyword>
<feature type="transmembrane region" description="Helical" evidence="10">
    <location>
        <begin position="69"/>
        <end position="91"/>
    </location>
</feature>
<keyword evidence="4 10" id="KW-0914">Notch signaling pathway</keyword>
<dbReference type="InterPro" id="IPR042524">
    <property type="entry name" value="Presenilin_C"/>
</dbReference>
<dbReference type="GO" id="GO:0006509">
    <property type="term" value="P:membrane protein ectodomain proteolysis"/>
    <property type="evidence" value="ECO:0007669"/>
    <property type="project" value="TreeGrafter"/>
</dbReference>
<dbReference type="FunFam" id="1.10.472.100:FF:000002">
    <property type="entry name" value="Presenilin"/>
    <property type="match status" value="1"/>
</dbReference>
<evidence type="ECO:0000256" key="3">
    <source>
        <dbReference type="ARBA" id="ARBA00022824"/>
    </source>
</evidence>
<dbReference type="InterPro" id="IPR006639">
    <property type="entry name" value="Preselin/SPP"/>
</dbReference>
<evidence type="ECO:0000256" key="6">
    <source>
        <dbReference type="ARBA" id="ARBA00023034"/>
    </source>
</evidence>
<feature type="compositionally biased region" description="Basic and acidic residues" evidence="11">
    <location>
        <begin position="641"/>
        <end position="651"/>
    </location>
</feature>
<sequence length="749" mass="78400">MATKPSLLDDLGEEVTGIVTPVSLCMAVTVLLVRLLNPEGSSSPSSVVIASIAYHENASDSSGKKLGGALLNAIIFVAVIAGMTVLLLLLFKYKCYKFIYAYMGFAVFNIFFFLTGALFIQVMQVINLHIDAFSLAYGLLNFSVIGTLGLLFMPIPLLMKQLYLIWVGIIVAYVFTWIPEWTSWVILVFMALYDIAAVLIPGGPLQALVKLAIERNQDLPALVYEARPAGGRPYVRGWGNRARAAQQEGEGGAGDATQRPVAEGAATPAGAATRAPNSVEMRRPGSRESGGASPPLTASDGGSPTARRGSGGVPMNGGWVTGPSRAVLTVPESASLPCGGGELEGGDTGPAGDDVRSFGSQCDPDQQQQQQQQARRGTGPGPRAVAEGLETEDEGWEQLLSRDASVAQGDSRGGGDRINTRLSRVLSGSRRASANTGDFSHTSQEPLIDPPSSSEGPAGQQQRQPQLSNNQLQPRLSGAVPADGIPHRHWAGGDSAGAGSPAAATSPRRGGGSYDPALRPAAGSGAFRSSTGSNVGIESGRKGSPLQQQQQQQLDSSTMGVRPVAPALSEEQLAEAVSPTCTRGRGDTAAAAAFSLIGLLAPGPDAGRRSIRSLGEPGQQPPPPSLGVVTSPAPPPPPPPDGERRGHDGEAGEEAFEHDLPDAIKLGLGDFIFYSLLVGRAAMYDFMTVFSSYLAIIAGLGLTLLCLAIYQKALPALPFSIAMGVAFYFLTRFTLEPFLVPMAAHLAYY</sequence>